<gene>
    <name evidence="4" type="ORF">ACHHYP_12517</name>
</gene>
<evidence type="ECO:0000259" key="3">
    <source>
        <dbReference type="Pfam" id="PF03372"/>
    </source>
</evidence>
<evidence type="ECO:0000256" key="1">
    <source>
        <dbReference type="SAM" id="Coils"/>
    </source>
</evidence>
<dbReference type="Pfam" id="PF03372">
    <property type="entry name" value="Exo_endo_phos"/>
    <property type="match status" value="1"/>
</dbReference>
<dbReference type="InterPro" id="IPR050410">
    <property type="entry name" value="CCR4/nocturin_mRNA_transcr"/>
</dbReference>
<dbReference type="OrthoDB" id="197735at2759"/>
<feature type="coiled-coil region" evidence="1">
    <location>
        <begin position="955"/>
        <end position="1053"/>
    </location>
</feature>
<keyword evidence="1" id="KW-0175">Coiled coil</keyword>
<protein>
    <recommendedName>
        <fullName evidence="3">Endonuclease/exonuclease/phosphatase domain-containing protein</fullName>
    </recommendedName>
</protein>
<dbReference type="EMBL" id="JNBR01001829">
    <property type="protein sequence ID" value="OQR84962.1"/>
    <property type="molecule type" value="Genomic_DNA"/>
</dbReference>
<keyword evidence="5" id="KW-1185">Reference proteome</keyword>
<sequence>MASTANDAAAAPSAATFAPDRPRPRSWRGGRSRGRGAGSGDRDRGGGRYHDGRRKASHPTTVDVHSDIPQYPRSYTQYCDAPSGSFRVVCFNVLADYLARDSMSHCRPHESFKFDWGFRQTRLLREMLTWQADVLCLQEVDHFHDYFEGALAEHGYVGYYQQRTGDTTFDGCAIFVKSSTFEVVEQVGIEYKVPGDPILDRDNVALALALRATADASTIVVATTHILFNPRRGDVKVAQCKMLLERLESLQAAHCPDGAGRVLLCGDFNFTPCSPLYELFASGTLDCSELQSAELSCQLNAKGSFFHERRHDDDGVVRHGGAGTAWGKYRPGHPAFRTKFVPSALYNQVVGGVVSHAFAFQSAYAQSPTDLTTGEPIATTHHERFYGTVDYIWYTAPTLTCIGVVEMPDEAQFFSRIRALPTQYVLVMRSEPSCRCCSNVSSDHLSLVADFVLSYTMDSFDAGVDLDDGHEDNNHENPHEIILDDPAETPPPLYSAIEKKPGKPSIYDFLDEVELKSVQQLELASVESASPAAACRPRSSNNCGVKLPSLAPSSVRSYASSSDSNPYYGEIKEKLDKTQTIELLKVARKKDKAKHQDKVEALEAKYKVPTSRVEKSSRTRQALLKDQERQAEQDIEKHLDFEQTLVADKSELAAKCEALTAELRKLEQRLAQDSAAFERQIKEAKDRWASSEKTRRDQWMLKKTEEIKKSTIKALEPDVQAIMAKCKENIQKAQDAANEEKRRMLLQFQNDKEEWIRREREATDKKLVEAREKERSKLMYRLDAADAELQQQLSAQRRRLQEEAEKARDDVLLEMRQLKVAHAKDLDDMRTLERQRIDVEIGQLQKDKEELARRYEADAALLREKYQADLDAMHKTISATLRSEFEMEKKRFEQEMVARRDEKIDMVIDKLQLEMQRKVEAVEKRLAQQYALDTKEYEKKLRAASDIEGAWMEKNRDLFDKCTKLESEREQLKAKFHEQASGLQHANERCARLQHILDEERGKHSQDEVHRTGQMDQLRQTHELEQRQLRSTIEELQTKIELVEQKCSQQVADLKANHDEILDKLHTRVRATIAKKDEMIETLREDAHLAQIRLTKCEAIIAEQRAQLIS</sequence>
<dbReference type="PANTHER" id="PTHR12121">
    <property type="entry name" value="CARBON CATABOLITE REPRESSOR PROTEIN 4"/>
    <property type="match status" value="1"/>
</dbReference>
<comment type="caution">
    <text evidence="4">The sequence shown here is derived from an EMBL/GenBank/DDBJ whole genome shotgun (WGS) entry which is preliminary data.</text>
</comment>
<dbReference type="Gene3D" id="3.60.10.10">
    <property type="entry name" value="Endonuclease/exonuclease/phosphatase"/>
    <property type="match status" value="1"/>
</dbReference>
<feature type="compositionally biased region" description="Basic residues" evidence="2">
    <location>
        <begin position="24"/>
        <end position="34"/>
    </location>
</feature>
<name>A0A1V9YGW5_ACHHY</name>
<dbReference type="GO" id="GO:0000175">
    <property type="term" value="F:3'-5'-RNA exonuclease activity"/>
    <property type="evidence" value="ECO:0007669"/>
    <property type="project" value="TreeGrafter"/>
</dbReference>
<feature type="region of interest" description="Disordered" evidence="2">
    <location>
        <begin position="1"/>
        <end position="67"/>
    </location>
</feature>
<reference evidence="4 5" key="1">
    <citation type="journal article" date="2014" name="Genome Biol. Evol.">
        <title>The secreted proteins of Achlya hypogyna and Thraustotheca clavata identify the ancestral oomycete secretome and reveal gene acquisitions by horizontal gene transfer.</title>
        <authorList>
            <person name="Misner I."/>
            <person name="Blouin N."/>
            <person name="Leonard G."/>
            <person name="Richards T.A."/>
            <person name="Lane C.E."/>
        </authorList>
    </citation>
    <scope>NUCLEOTIDE SEQUENCE [LARGE SCALE GENOMIC DNA]</scope>
    <source>
        <strain evidence="4 5">ATCC 48635</strain>
    </source>
</reference>
<proteinExistence type="predicted"/>
<feature type="compositionally biased region" description="Basic and acidic residues" evidence="2">
    <location>
        <begin position="40"/>
        <end position="50"/>
    </location>
</feature>
<accession>A0A1V9YGW5</accession>
<dbReference type="Proteomes" id="UP000243579">
    <property type="component" value="Unassembled WGS sequence"/>
</dbReference>
<feature type="compositionally biased region" description="Low complexity" evidence="2">
    <location>
        <begin position="1"/>
        <end position="19"/>
    </location>
</feature>
<feature type="coiled-coil region" evidence="1">
    <location>
        <begin position="649"/>
        <end position="687"/>
    </location>
</feature>
<dbReference type="InterPro" id="IPR036691">
    <property type="entry name" value="Endo/exonu/phosph_ase_sf"/>
</dbReference>
<evidence type="ECO:0000256" key="2">
    <source>
        <dbReference type="SAM" id="MobiDB-lite"/>
    </source>
</evidence>
<evidence type="ECO:0000313" key="5">
    <source>
        <dbReference type="Proteomes" id="UP000243579"/>
    </source>
</evidence>
<feature type="domain" description="Endonuclease/exonuclease/phosphatase" evidence="3">
    <location>
        <begin position="119"/>
        <end position="444"/>
    </location>
</feature>
<feature type="coiled-coil region" evidence="1">
    <location>
        <begin position="786"/>
        <end position="865"/>
    </location>
</feature>
<dbReference type="InterPro" id="IPR005135">
    <property type="entry name" value="Endo/exonuclease/phosphatase"/>
</dbReference>
<evidence type="ECO:0000313" key="4">
    <source>
        <dbReference type="EMBL" id="OQR84962.1"/>
    </source>
</evidence>
<dbReference type="AlphaFoldDB" id="A0A1V9YGW5"/>
<dbReference type="PANTHER" id="PTHR12121:SF74">
    <property type="entry name" value="CARBON CATABOLITE REPRESSOR PROTEIN 4 HOMOLOG 5"/>
    <property type="match status" value="1"/>
</dbReference>
<organism evidence="4 5">
    <name type="scientific">Achlya hypogyna</name>
    <name type="common">Oomycete</name>
    <name type="synonym">Protoachlya hypogyna</name>
    <dbReference type="NCBI Taxonomy" id="1202772"/>
    <lineage>
        <taxon>Eukaryota</taxon>
        <taxon>Sar</taxon>
        <taxon>Stramenopiles</taxon>
        <taxon>Oomycota</taxon>
        <taxon>Saprolegniomycetes</taxon>
        <taxon>Saprolegniales</taxon>
        <taxon>Achlyaceae</taxon>
        <taxon>Achlya</taxon>
    </lineage>
</organism>
<dbReference type="SUPFAM" id="SSF56219">
    <property type="entry name" value="DNase I-like"/>
    <property type="match status" value="1"/>
</dbReference>